<dbReference type="SUPFAM" id="SSF160631">
    <property type="entry name" value="SMI1/KNR4-like"/>
    <property type="match status" value="2"/>
</dbReference>
<comment type="caution">
    <text evidence="3">The sequence shown here is derived from an EMBL/GenBank/DDBJ whole genome shotgun (WGS) entry which is preliminary data.</text>
</comment>
<dbReference type="Gene3D" id="3.40.1580.10">
    <property type="entry name" value="SMI1/KNR4-like"/>
    <property type="match status" value="1"/>
</dbReference>
<protein>
    <submittedName>
        <fullName evidence="3">SMI1/KNR4 family protein</fullName>
    </submittedName>
</protein>
<accession>A0ABW1YH81</accession>
<proteinExistence type="predicted"/>
<dbReference type="InterPro" id="IPR051873">
    <property type="entry name" value="KNR4/SMI1_regulator"/>
</dbReference>
<keyword evidence="4" id="KW-1185">Reference proteome</keyword>
<evidence type="ECO:0000313" key="4">
    <source>
        <dbReference type="Proteomes" id="UP001596297"/>
    </source>
</evidence>
<dbReference type="InterPro" id="IPR018958">
    <property type="entry name" value="Knr4/Smi1-like_dom"/>
</dbReference>
<dbReference type="SMART" id="SM00860">
    <property type="entry name" value="SMI1_KNR4"/>
    <property type="match status" value="2"/>
</dbReference>
<dbReference type="InterPro" id="IPR037883">
    <property type="entry name" value="Knr4/Smi1-like_sf"/>
</dbReference>
<evidence type="ECO:0000256" key="1">
    <source>
        <dbReference type="SAM" id="SignalP"/>
    </source>
</evidence>
<sequence length="484" mass="51749">MPWPFLPALTLGALLGASSPAPAAQAPALAAAPQEVSMPANVAPHPAPLPADAPLPEVLARLDAWYAQYAPAIHATLRPGASDAELDALEARLSQALPPDFRALYRWHDGQNWRVGGFFGLDWLPLAEVEGRWGTWDDIARENSDMNVMMPTVSHPTGAIREQYASAVWVPFLHGGGGNHVSVDLGPDVAGVRGQVITTGRDEIHRYVLAGSVDAFLREYLRRLETGRVQVQALDGYEQEMWDVTLTDAAGVAHDGYFQLGNLFPGFGAAPATPEQNPQDEGWRLNEALTRLDAFLAAQHPDLLASLAPGATPAELNSAEARLGRPLPPEVRAWYAQHRDWGELFGLRSISLSELGRADLPGFGTPDAAGVVVPFNAYAAPSSAADWLPLWEDGAGGYLGINLANHGEVRTFGAVQPRFILAEELGRVLDHYVRLAEAGLLVHSGRSLRVPDVHGQIGHSVNAAFPGFGVVPATLPVPPNISAP</sequence>
<keyword evidence="1" id="KW-0732">Signal</keyword>
<evidence type="ECO:0000259" key="2">
    <source>
        <dbReference type="SMART" id="SM00860"/>
    </source>
</evidence>
<dbReference type="Proteomes" id="UP001596297">
    <property type="component" value="Unassembled WGS sequence"/>
</dbReference>
<feature type="domain" description="Knr4/Smi1-like" evidence="2">
    <location>
        <begin position="310"/>
        <end position="435"/>
    </location>
</feature>
<feature type="chain" id="PRO_5046289576" evidence="1">
    <location>
        <begin position="24"/>
        <end position="484"/>
    </location>
</feature>
<dbReference type="EMBL" id="JBHSWD010000002">
    <property type="protein sequence ID" value="MFC6592808.1"/>
    <property type="molecule type" value="Genomic_DNA"/>
</dbReference>
<evidence type="ECO:0000313" key="3">
    <source>
        <dbReference type="EMBL" id="MFC6592808.1"/>
    </source>
</evidence>
<reference evidence="4" key="1">
    <citation type="journal article" date="2019" name="Int. J. Syst. Evol. Microbiol.">
        <title>The Global Catalogue of Microorganisms (GCM) 10K type strain sequencing project: providing services to taxonomists for standard genome sequencing and annotation.</title>
        <authorList>
            <consortium name="The Broad Institute Genomics Platform"/>
            <consortium name="The Broad Institute Genome Sequencing Center for Infectious Disease"/>
            <person name="Wu L."/>
            <person name="Ma J."/>
        </authorList>
    </citation>
    <scope>NUCLEOTIDE SEQUENCE [LARGE SCALE GENOMIC DNA]</scope>
    <source>
        <strain evidence="4">CGMCC 1.15772</strain>
    </source>
</reference>
<feature type="signal peptide" evidence="1">
    <location>
        <begin position="1"/>
        <end position="23"/>
    </location>
</feature>
<organism evidence="3 4">
    <name type="scientific">Deinococcus lacus</name>
    <dbReference type="NCBI Taxonomy" id="392561"/>
    <lineage>
        <taxon>Bacteria</taxon>
        <taxon>Thermotogati</taxon>
        <taxon>Deinococcota</taxon>
        <taxon>Deinococci</taxon>
        <taxon>Deinococcales</taxon>
        <taxon>Deinococcaceae</taxon>
        <taxon>Deinococcus</taxon>
    </lineage>
</organism>
<name>A0ABW1YH81_9DEIO</name>
<dbReference type="Pfam" id="PF09346">
    <property type="entry name" value="SMI1_KNR4"/>
    <property type="match status" value="2"/>
</dbReference>
<dbReference type="RefSeq" id="WP_380083930.1">
    <property type="nucleotide sequence ID" value="NZ_JBHSWD010000002.1"/>
</dbReference>
<dbReference type="PANTHER" id="PTHR47432:SF1">
    <property type="entry name" value="CELL WALL ASSEMBLY REGULATOR SMI1"/>
    <property type="match status" value="1"/>
</dbReference>
<feature type="domain" description="Knr4/Smi1-like" evidence="2">
    <location>
        <begin position="80"/>
        <end position="223"/>
    </location>
</feature>
<dbReference type="PANTHER" id="PTHR47432">
    <property type="entry name" value="CELL WALL ASSEMBLY REGULATOR SMI1"/>
    <property type="match status" value="1"/>
</dbReference>
<gene>
    <name evidence="3" type="ORF">ACFP81_12925</name>
</gene>